<dbReference type="Gene3D" id="3.40.50.1820">
    <property type="entry name" value="alpha/beta hydrolase"/>
    <property type="match status" value="1"/>
</dbReference>
<dbReference type="Pfam" id="PF00561">
    <property type="entry name" value="Abhydrolase_1"/>
    <property type="match status" value="1"/>
</dbReference>
<evidence type="ECO:0000259" key="5">
    <source>
        <dbReference type="Pfam" id="PF00561"/>
    </source>
</evidence>
<dbReference type="GO" id="GO:0016787">
    <property type="term" value="F:hydrolase activity"/>
    <property type="evidence" value="ECO:0007669"/>
    <property type="project" value="UniProtKB-KW"/>
</dbReference>
<dbReference type="Pfam" id="PF08386">
    <property type="entry name" value="Abhydrolase_4"/>
    <property type="match status" value="1"/>
</dbReference>
<feature type="domain" description="Peptidase S33 tripeptidyl aminopeptidase-like C-terminal" evidence="6">
    <location>
        <begin position="407"/>
        <end position="500"/>
    </location>
</feature>
<feature type="domain" description="AB hydrolase-1" evidence="5">
    <location>
        <begin position="94"/>
        <end position="278"/>
    </location>
</feature>
<dbReference type="PANTHER" id="PTHR43248:SF29">
    <property type="entry name" value="TRIPEPTIDYL AMINOPEPTIDASE"/>
    <property type="match status" value="1"/>
</dbReference>
<evidence type="ECO:0000256" key="2">
    <source>
        <dbReference type="ARBA" id="ARBA00022729"/>
    </source>
</evidence>
<organism evidence="7 8">
    <name type="scientific">Actinocorallia aurantiaca</name>
    <dbReference type="NCBI Taxonomy" id="46204"/>
    <lineage>
        <taxon>Bacteria</taxon>
        <taxon>Bacillati</taxon>
        <taxon>Actinomycetota</taxon>
        <taxon>Actinomycetes</taxon>
        <taxon>Streptosporangiales</taxon>
        <taxon>Thermomonosporaceae</taxon>
        <taxon>Actinocorallia</taxon>
    </lineage>
</organism>
<keyword evidence="2 4" id="KW-0732">Signal</keyword>
<dbReference type="RefSeq" id="WP_344450918.1">
    <property type="nucleotide sequence ID" value="NZ_BAAATZ010000009.1"/>
</dbReference>
<dbReference type="Proteomes" id="UP001501842">
    <property type="component" value="Unassembled WGS sequence"/>
</dbReference>
<comment type="caution">
    <text evidence="7">The sequence shown here is derived from an EMBL/GenBank/DDBJ whole genome shotgun (WGS) entry which is preliminary data.</text>
</comment>
<evidence type="ECO:0000256" key="4">
    <source>
        <dbReference type="SAM" id="SignalP"/>
    </source>
</evidence>
<evidence type="ECO:0000259" key="6">
    <source>
        <dbReference type="Pfam" id="PF08386"/>
    </source>
</evidence>
<gene>
    <name evidence="7" type="ORF">GCM10010439_29460</name>
</gene>
<keyword evidence="3 7" id="KW-0378">Hydrolase</keyword>
<sequence>MKKLIGASAAAGLVLAGLAVPAPASAAPGYSPVKWGACGQDLVDYAAAYDTLKGATLQCAKIKVPLDHDRPRGKKITLALSRIKHTGAKKRGSLVVNPGGPGGTGTDFAVPVAGRASAKLRAAYDIVGFDPRGTGGSGAMSCVADHFDPVRPDYRPKDKGDIAYWLKESKDYAKACGKKYGRLLENMKTTDSARDMELIRQRLGERKLNFYGASYGTYLGGVYATLFPRKVGRMVLDSNVAPSRVWYEANLEQDKAFDRNLNVFFGWVAKHDKTYKVGTTRKAVRAFYYKTRAELAAKPVSVALDPAKPAELTKVGSSELEDSFLVAGYRASSGIWGLLATALAERKAGSDTGIANAYVNLGATEEPTSGFPVYNAVQCTDVQWPRKWKTWKRDAERVHAKHPFVTWGNTWYNTSCLYWPAKAGKPVNVRERAGLPDILLFQATHDAPTPYAGGVELRKRLGGHLVVEDGGLTHGVVQRGNTRIDAYFENYLLTGRLPKKKIVHVDALPQPQPPAAAARTRAVPADEVILGRR</sequence>
<evidence type="ECO:0000313" key="8">
    <source>
        <dbReference type="Proteomes" id="UP001501842"/>
    </source>
</evidence>
<feature type="signal peptide" evidence="4">
    <location>
        <begin position="1"/>
        <end position="26"/>
    </location>
</feature>
<dbReference type="EMBL" id="BAAATZ010000009">
    <property type="protein sequence ID" value="GAA2726547.1"/>
    <property type="molecule type" value="Genomic_DNA"/>
</dbReference>
<dbReference type="InterPro" id="IPR013595">
    <property type="entry name" value="Pept_S33_TAP-like_C"/>
</dbReference>
<accession>A0ABP6GMY7</accession>
<protein>
    <submittedName>
        <fullName evidence="7">Alpha/beta hydrolase</fullName>
    </submittedName>
</protein>
<dbReference type="InterPro" id="IPR029058">
    <property type="entry name" value="AB_hydrolase_fold"/>
</dbReference>
<feature type="chain" id="PRO_5045706824" evidence="4">
    <location>
        <begin position="27"/>
        <end position="533"/>
    </location>
</feature>
<dbReference type="InterPro" id="IPR000073">
    <property type="entry name" value="AB_hydrolase_1"/>
</dbReference>
<dbReference type="SUPFAM" id="SSF53474">
    <property type="entry name" value="alpha/beta-Hydrolases"/>
    <property type="match status" value="1"/>
</dbReference>
<proteinExistence type="inferred from homology"/>
<evidence type="ECO:0000256" key="3">
    <source>
        <dbReference type="ARBA" id="ARBA00022801"/>
    </source>
</evidence>
<reference evidence="8" key="1">
    <citation type="journal article" date="2019" name="Int. J. Syst. Evol. Microbiol.">
        <title>The Global Catalogue of Microorganisms (GCM) 10K type strain sequencing project: providing services to taxonomists for standard genome sequencing and annotation.</title>
        <authorList>
            <consortium name="The Broad Institute Genomics Platform"/>
            <consortium name="The Broad Institute Genome Sequencing Center for Infectious Disease"/>
            <person name="Wu L."/>
            <person name="Ma J."/>
        </authorList>
    </citation>
    <scope>NUCLEOTIDE SEQUENCE [LARGE SCALE GENOMIC DNA]</scope>
    <source>
        <strain evidence="8">JCM 8201</strain>
    </source>
</reference>
<evidence type="ECO:0000256" key="1">
    <source>
        <dbReference type="ARBA" id="ARBA00010088"/>
    </source>
</evidence>
<comment type="similarity">
    <text evidence="1">Belongs to the peptidase S33 family.</text>
</comment>
<name>A0ABP6GMY7_9ACTN</name>
<keyword evidence="8" id="KW-1185">Reference proteome</keyword>
<evidence type="ECO:0000313" key="7">
    <source>
        <dbReference type="EMBL" id="GAA2726547.1"/>
    </source>
</evidence>
<dbReference type="PANTHER" id="PTHR43248">
    <property type="entry name" value="2-SUCCINYL-6-HYDROXY-2,4-CYCLOHEXADIENE-1-CARBOXYLATE SYNTHASE"/>
    <property type="match status" value="1"/>
</dbReference>
<dbReference type="InterPro" id="IPR051601">
    <property type="entry name" value="Serine_prot/Carboxylest_S33"/>
</dbReference>